<reference evidence="1" key="1">
    <citation type="submission" date="2021-08" db="EMBL/GenBank/DDBJ databases">
        <authorList>
            <person name="Misof B."/>
            <person name="Oliver O."/>
            <person name="Podsiadlowski L."/>
            <person name="Donath A."/>
            <person name="Peters R."/>
            <person name="Mayer C."/>
            <person name="Rust J."/>
            <person name="Gunkel S."/>
            <person name="Lesny P."/>
            <person name="Martin S."/>
            <person name="Oeyen J.P."/>
            <person name="Petersen M."/>
            <person name="Panagiotis P."/>
            <person name="Wilbrandt J."/>
            <person name="Tanja T."/>
        </authorList>
    </citation>
    <scope>NUCLEOTIDE SEQUENCE</scope>
    <source>
        <strain evidence="1">GBR_01_08_01A</strain>
        <tissue evidence="1">Thorax + abdomen</tissue>
    </source>
</reference>
<name>A0AAD9RVU2_9HYME</name>
<dbReference type="EMBL" id="JAIFRP010000010">
    <property type="protein sequence ID" value="KAK2586852.1"/>
    <property type="molecule type" value="Genomic_DNA"/>
</dbReference>
<protein>
    <submittedName>
        <fullName evidence="1">Uncharacterized protein</fullName>
    </submittedName>
</protein>
<keyword evidence="2" id="KW-1185">Reference proteome</keyword>
<dbReference type="AlphaFoldDB" id="A0AAD9RVU2"/>
<sequence>MDLRTVLDIDGYGNPCGGKYSPRGTRPPKMLIVGTKRCSPSLLTHCSCGKSDFWSITQHDLRGMILLILNIFSRHNLELIFGDECRVNFIPHRHLPYSSLISQALLGYHTLLKLKSKYYWSEHPSTPLRTKLVGFLSTWIANPYDPLKMRVVAS</sequence>
<evidence type="ECO:0000313" key="1">
    <source>
        <dbReference type="EMBL" id="KAK2586852.1"/>
    </source>
</evidence>
<organism evidence="1 2">
    <name type="scientific">Odynerus spinipes</name>
    <dbReference type="NCBI Taxonomy" id="1348599"/>
    <lineage>
        <taxon>Eukaryota</taxon>
        <taxon>Metazoa</taxon>
        <taxon>Ecdysozoa</taxon>
        <taxon>Arthropoda</taxon>
        <taxon>Hexapoda</taxon>
        <taxon>Insecta</taxon>
        <taxon>Pterygota</taxon>
        <taxon>Neoptera</taxon>
        <taxon>Endopterygota</taxon>
        <taxon>Hymenoptera</taxon>
        <taxon>Apocrita</taxon>
        <taxon>Aculeata</taxon>
        <taxon>Vespoidea</taxon>
        <taxon>Vespidae</taxon>
        <taxon>Eumeninae</taxon>
        <taxon>Odynerus</taxon>
    </lineage>
</organism>
<gene>
    <name evidence="1" type="ORF">KPH14_009790</name>
</gene>
<accession>A0AAD9RVU2</accession>
<reference evidence="1" key="2">
    <citation type="journal article" date="2023" name="Commun. Biol.">
        <title>Intrasexual cuticular hydrocarbon dimorphism in a wasp sheds light on hydrocarbon biosynthesis genes in Hymenoptera.</title>
        <authorList>
            <person name="Moris V.C."/>
            <person name="Podsiadlowski L."/>
            <person name="Martin S."/>
            <person name="Oeyen J.P."/>
            <person name="Donath A."/>
            <person name="Petersen M."/>
            <person name="Wilbrandt J."/>
            <person name="Misof B."/>
            <person name="Liedtke D."/>
            <person name="Thamm M."/>
            <person name="Scheiner R."/>
            <person name="Schmitt T."/>
            <person name="Niehuis O."/>
        </authorList>
    </citation>
    <scope>NUCLEOTIDE SEQUENCE</scope>
    <source>
        <strain evidence="1">GBR_01_08_01A</strain>
    </source>
</reference>
<evidence type="ECO:0000313" key="2">
    <source>
        <dbReference type="Proteomes" id="UP001258017"/>
    </source>
</evidence>
<dbReference type="Proteomes" id="UP001258017">
    <property type="component" value="Unassembled WGS sequence"/>
</dbReference>
<comment type="caution">
    <text evidence="1">The sequence shown here is derived from an EMBL/GenBank/DDBJ whole genome shotgun (WGS) entry which is preliminary data.</text>
</comment>
<proteinExistence type="predicted"/>